<proteinExistence type="predicted"/>
<feature type="transmembrane region" description="Helical" evidence="1">
    <location>
        <begin position="9"/>
        <end position="26"/>
    </location>
</feature>
<dbReference type="Proteomes" id="UP000253834">
    <property type="component" value="Chromosome"/>
</dbReference>
<reference evidence="2 3" key="1">
    <citation type="submission" date="2017-07" db="EMBL/GenBank/DDBJ databases">
        <title>Isolation and development of strain Bacillus megaterium SR7 for enhanced growth and metabolite production under supercritical carbon dioxide.</title>
        <authorList>
            <person name="Freedman A.J.E."/>
            <person name="Peet K.C."/>
            <person name="Boock J.T."/>
            <person name="Penn K."/>
            <person name="Prather K.L.J."/>
            <person name="Thompson J.R."/>
        </authorList>
    </citation>
    <scope>NUCLEOTIDE SEQUENCE [LARGE SCALE GENOMIC DNA]</scope>
    <source>
        <strain evidence="2 3">SR7</strain>
    </source>
</reference>
<dbReference type="EMBL" id="CP022674">
    <property type="protein sequence ID" value="AXI28738.1"/>
    <property type="molecule type" value="Genomic_DNA"/>
</dbReference>
<keyword evidence="1" id="KW-0812">Transmembrane</keyword>
<dbReference type="RefSeq" id="WP_114894965.1">
    <property type="nucleotide sequence ID" value="NZ_CP022674.1"/>
</dbReference>
<protein>
    <submittedName>
        <fullName evidence="2">Uncharacterized protein</fullName>
    </submittedName>
</protein>
<evidence type="ECO:0000313" key="2">
    <source>
        <dbReference type="EMBL" id="AXI28738.1"/>
    </source>
</evidence>
<accession>A0AA86LWS4</accession>
<sequence length="60" mass="6655">MKKVAIKFLLYFLVFFGGNLIINILFKSQADFLTAFSTAFGVAFGIAAIELYTRKKSKAA</sequence>
<gene>
    <name evidence="2" type="ORF">CIB87_06845</name>
</gene>
<feature type="transmembrane region" description="Helical" evidence="1">
    <location>
        <begin position="32"/>
        <end position="52"/>
    </location>
</feature>
<dbReference type="AlphaFoldDB" id="A0AA86LWS4"/>
<keyword evidence="1" id="KW-0472">Membrane</keyword>
<keyword evidence="1" id="KW-1133">Transmembrane helix</keyword>
<evidence type="ECO:0000313" key="3">
    <source>
        <dbReference type="Proteomes" id="UP000253834"/>
    </source>
</evidence>
<organism evidence="2 3">
    <name type="scientific">Priestia megaterium</name>
    <name type="common">Bacillus megaterium</name>
    <dbReference type="NCBI Taxonomy" id="1404"/>
    <lineage>
        <taxon>Bacteria</taxon>
        <taxon>Bacillati</taxon>
        <taxon>Bacillota</taxon>
        <taxon>Bacilli</taxon>
        <taxon>Bacillales</taxon>
        <taxon>Bacillaceae</taxon>
        <taxon>Priestia</taxon>
    </lineage>
</organism>
<evidence type="ECO:0000256" key="1">
    <source>
        <dbReference type="SAM" id="Phobius"/>
    </source>
</evidence>
<name>A0AA86LWS4_PRIMG</name>